<dbReference type="InParanoid" id="A0A667WGJ5"/>
<dbReference type="InterPro" id="IPR042620">
    <property type="entry name" value="NSUN7"/>
</dbReference>
<reference evidence="3" key="2">
    <citation type="submission" date="2025-08" db="UniProtKB">
        <authorList>
            <consortium name="Ensembl"/>
        </authorList>
    </citation>
    <scope>IDENTIFICATION</scope>
</reference>
<sequence length="357" mass="39341">MGRKRNGPGHSRRSPACKTNSESQISSIKDLSLPDGPSHGEIPVLHPDPSTPGQGLDEADFLDNVYLLAAAVFQNNHLEKPAAHRLVNYGKKTGLLLPEVKDEELQRKAYELAFNTLKYDQMSLVAVMLFDFQDRKFIPWKCRGESVQEIGDVKNLLLRFKIKLAAALARCRIKHNLLTIDCILPESLKTKQERSSRLPLYAWVNTLKSSLDEVQSVLRTAGVSQVKSIRELEGQTFCQDTHCGDTLVFPTQLRAELYRTGLLSDHKLIIQDKACSLGPNAVCSLLSGEGDVLMAGCFSGLTVAHTASLIAGHHEATSKDQSKVYVCVGHCTAAQREELQDAVTDMGCKSRRKVCSG</sequence>
<name>A0A667WGJ5_9TELE</name>
<dbReference type="Proteomes" id="UP000472263">
    <property type="component" value="Chromosome 10"/>
</dbReference>
<feature type="domain" description="NOL1/NOP2/NSUN 5/7 ferredoxin-like" evidence="2">
    <location>
        <begin position="199"/>
        <end position="253"/>
    </location>
</feature>
<dbReference type="PANTHER" id="PTHR14663">
    <property type="entry name" value="METHYLTRANSFERASE NSUN7-RELATED"/>
    <property type="match status" value="1"/>
</dbReference>
<reference evidence="3" key="1">
    <citation type="submission" date="2019-06" db="EMBL/GenBank/DDBJ databases">
        <authorList>
            <consortium name="Wellcome Sanger Institute Data Sharing"/>
        </authorList>
    </citation>
    <scope>NUCLEOTIDE SEQUENCE [LARGE SCALE GENOMIC DNA]</scope>
</reference>
<feature type="region of interest" description="Disordered" evidence="1">
    <location>
        <begin position="1"/>
        <end position="54"/>
    </location>
</feature>
<evidence type="ECO:0000313" key="4">
    <source>
        <dbReference type="Proteomes" id="UP000472263"/>
    </source>
</evidence>
<proteinExistence type="predicted"/>
<dbReference type="InterPro" id="IPR049561">
    <property type="entry name" value="NSUN5_7_fdxn-like"/>
</dbReference>
<organism evidence="3 4">
    <name type="scientific">Myripristis murdjan</name>
    <name type="common">pinecone soldierfish</name>
    <dbReference type="NCBI Taxonomy" id="586833"/>
    <lineage>
        <taxon>Eukaryota</taxon>
        <taxon>Metazoa</taxon>
        <taxon>Chordata</taxon>
        <taxon>Craniata</taxon>
        <taxon>Vertebrata</taxon>
        <taxon>Euteleostomi</taxon>
        <taxon>Actinopterygii</taxon>
        <taxon>Neopterygii</taxon>
        <taxon>Teleostei</taxon>
        <taxon>Neoteleostei</taxon>
        <taxon>Acanthomorphata</taxon>
        <taxon>Holocentriformes</taxon>
        <taxon>Holocentridae</taxon>
        <taxon>Myripristis</taxon>
    </lineage>
</organism>
<evidence type="ECO:0000313" key="3">
    <source>
        <dbReference type="Ensembl" id="ENSMMDP00005004400.1"/>
    </source>
</evidence>
<dbReference type="Gene3D" id="3.30.70.1170">
    <property type="entry name" value="Sun protein, domain 3"/>
    <property type="match status" value="1"/>
</dbReference>
<dbReference type="AlphaFoldDB" id="A0A667WGJ5"/>
<evidence type="ECO:0000256" key="1">
    <source>
        <dbReference type="SAM" id="MobiDB-lite"/>
    </source>
</evidence>
<keyword evidence="4" id="KW-1185">Reference proteome</keyword>
<accession>A0A667WGJ5</accession>
<protein>
    <recommendedName>
        <fullName evidence="2">NOL1/NOP2/NSUN 5/7 ferredoxin-like domain-containing protein</fullName>
    </recommendedName>
</protein>
<feature type="compositionally biased region" description="Basic residues" evidence="1">
    <location>
        <begin position="1"/>
        <end position="15"/>
    </location>
</feature>
<dbReference type="Pfam" id="PF21148">
    <property type="entry name" value="NSUN5_fdxn-like"/>
    <property type="match status" value="1"/>
</dbReference>
<feature type="compositionally biased region" description="Polar residues" evidence="1">
    <location>
        <begin position="17"/>
        <end position="29"/>
    </location>
</feature>
<dbReference type="GeneTree" id="ENSGT00940000157352"/>
<dbReference type="PANTHER" id="PTHR14663:SF2">
    <property type="entry name" value="METHYLTRANSFERASE NSUN7-RELATED"/>
    <property type="match status" value="1"/>
</dbReference>
<evidence type="ECO:0000259" key="2">
    <source>
        <dbReference type="Pfam" id="PF21148"/>
    </source>
</evidence>
<reference evidence="3" key="3">
    <citation type="submission" date="2025-09" db="UniProtKB">
        <authorList>
            <consortium name="Ensembl"/>
        </authorList>
    </citation>
    <scope>IDENTIFICATION</scope>
</reference>
<dbReference type="Ensembl" id="ENSMMDT00005004514.1">
    <property type="protein sequence ID" value="ENSMMDP00005004400.1"/>
    <property type="gene ID" value="ENSMMDG00005002393.1"/>
</dbReference>